<dbReference type="Proteomes" id="UP000615580">
    <property type="component" value="Unassembled WGS sequence"/>
</dbReference>
<accession>A0ABS0LE18</accession>
<organism evidence="2 3">
    <name type="scientific">Corynebacterium belfantii</name>
    <dbReference type="NCBI Taxonomy" id="2014537"/>
    <lineage>
        <taxon>Bacteria</taxon>
        <taxon>Bacillati</taxon>
        <taxon>Actinomycetota</taxon>
        <taxon>Actinomycetes</taxon>
        <taxon>Mycobacteriales</taxon>
        <taxon>Corynebacteriaceae</taxon>
        <taxon>Corynebacterium</taxon>
    </lineage>
</organism>
<dbReference type="InterPro" id="IPR000868">
    <property type="entry name" value="Isochorismatase-like_dom"/>
</dbReference>
<keyword evidence="3" id="KW-1185">Reference proteome</keyword>
<dbReference type="EMBL" id="JADQUG010000046">
    <property type="protein sequence ID" value="MBG9354876.1"/>
    <property type="molecule type" value="Genomic_DNA"/>
</dbReference>
<dbReference type="Gene3D" id="3.40.50.850">
    <property type="entry name" value="Isochorismatase-like"/>
    <property type="match status" value="1"/>
</dbReference>
<dbReference type="SUPFAM" id="SSF52499">
    <property type="entry name" value="Isochorismatase-like hydrolases"/>
    <property type="match status" value="1"/>
</dbReference>
<sequence length="152" mass="16500">MGGMNALLIIDTHANSPAPEATEITHAIALRLGQHRSDYTHVIAALQNTIADELAGTTFDNQFFKDPATQALSAFERTDTTGTKLGDWLRANNIERLYVVGLGTELGIRSSVLDALAQGFDVHVHKKLCAAISHDNARTAYNEMDMCGALFE</sequence>
<evidence type="ECO:0000259" key="1">
    <source>
        <dbReference type="Pfam" id="PF00857"/>
    </source>
</evidence>
<reference evidence="2 3" key="1">
    <citation type="journal article" date="2020" name="J. Clin. Microbiol.">
        <title>Assessing the Genetic Diversity of Austrian Corynebacterium diphtheriae Clinical Isolates, 2011-2019.</title>
        <authorList>
            <person name="Schaeffer J."/>
            <person name="Huhulescu S."/>
            <person name="Stoeger A."/>
            <person name="Allerberger F."/>
            <person name="Ruppitsch W."/>
        </authorList>
    </citation>
    <scope>NUCLEOTIDE SEQUENCE [LARGE SCALE GENOMIC DNA]</scope>
    <source>
        <strain evidence="2 3">04-17</strain>
    </source>
</reference>
<evidence type="ECO:0000313" key="2">
    <source>
        <dbReference type="EMBL" id="MBG9354876.1"/>
    </source>
</evidence>
<dbReference type="InterPro" id="IPR036380">
    <property type="entry name" value="Isochorismatase-like_sf"/>
</dbReference>
<comment type="caution">
    <text evidence="2">The sequence shown here is derived from an EMBL/GenBank/DDBJ whole genome shotgun (WGS) entry which is preliminary data.</text>
</comment>
<evidence type="ECO:0000313" key="3">
    <source>
        <dbReference type="Proteomes" id="UP000615580"/>
    </source>
</evidence>
<name>A0ABS0LE18_9CORY</name>
<protein>
    <submittedName>
        <fullName evidence="2">Isochorismatase family protein</fullName>
    </submittedName>
</protein>
<proteinExistence type="predicted"/>
<dbReference type="Pfam" id="PF00857">
    <property type="entry name" value="Isochorismatase"/>
    <property type="match status" value="1"/>
</dbReference>
<feature type="domain" description="Isochorismatase-like" evidence="1">
    <location>
        <begin position="69"/>
        <end position="149"/>
    </location>
</feature>
<gene>
    <name evidence="2" type="ORF">I4J41_09900</name>
</gene>